<dbReference type="InterPro" id="IPR001537">
    <property type="entry name" value="SpoU_MeTrfase"/>
</dbReference>
<dbReference type="PANTHER" id="PTHR46429">
    <property type="entry name" value="23S RRNA (GUANOSINE-2'-O-)-METHYLTRANSFERASE RLMB"/>
    <property type="match status" value="1"/>
</dbReference>
<evidence type="ECO:0000259" key="3">
    <source>
        <dbReference type="Pfam" id="PF00588"/>
    </source>
</evidence>
<dbReference type="Pfam" id="PF00588">
    <property type="entry name" value="SpoU_methylase"/>
    <property type="match status" value="1"/>
</dbReference>
<protein>
    <submittedName>
        <fullName evidence="4">rRNA methyltransferase</fullName>
    </submittedName>
</protein>
<proteinExistence type="predicted"/>
<dbReference type="RefSeq" id="WP_022770384.1">
    <property type="nucleotide sequence ID" value="NC_022575.1"/>
</dbReference>
<dbReference type="HOGENOM" id="CLU_021322_0_1_14"/>
<organism evidence="4 5">
    <name type="scientific">Mycoplasma parvum str. Indiana</name>
    <dbReference type="NCBI Taxonomy" id="1403316"/>
    <lineage>
        <taxon>Bacteria</taxon>
        <taxon>Bacillati</taxon>
        <taxon>Mycoplasmatota</taxon>
        <taxon>Mollicutes</taxon>
        <taxon>Mycoplasmataceae</taxon>
        <taxon>Mycoplasma</taxon>
    </lineage>
</organism>
<accession>U5NCU6</accession>
<keyword evidence="2 4" id="KW-0808">Transferase</keyword>
<evidence type="ECO:0000313" key="4">
    <source>
        <dbReference type="EMBL" id="AGX89252.1"/>
    </source>
</evidence>
<feature type="domain" description="tRNA/rRNA methyltransferase SpoU type" evidence="3">
    <location>
        <begin position="102"/>
        <end position="243"/>
    </location>
</feature>
<dbReference type="STRING" id="1403316.PRV_02595"/>
<dbReference type="KEGG" id="mpv:PRV_02595"/>
<dbReference type="Gene3D" id="3.40.1280.10">
    <property type="match status" value="1"/>
</dbReference>
<dbReference type="PATRIC" id="fig|1403316.3.peg.487"/>
<dbReference type="EMBL" id="CP006771">
    <property type="protein sequence ID" value="AGX89252.1"/>
    <property type="molecule type" value="Genomic_DNA"/>
</dbReference>
<dbReference type="PANTHER" id="PTHR46429:SF1">
    <property type="entry name" value="23S RRNA (GUANOSINE-2'-O-)-METHYLTRANSFERASE RLMB"/>
    <property type="match status" value="1"/>
</dbReference>
<dbReference type="GO" id="GO:0008173">
    <property type="term" value="F:RNA methyltransferase activity"/>
    <property type="evidence" value="ECO:0007669"/>
    <property type="project" value="InterPro"/>
</dbReference>
<evidence type="ECO:0000256" key="2">
    <source>
        <dbReference type="ARBA" id="ARBA00022679"/>
    </source>
</evidence>
<dbReference type="GO" id="GO:0005829">
    <property type="term" value="C:cytosol"/>
    <property type="evidence" value="ECO:0007669"/>
    <property type="project" value="TreeGrafter"/>
</dbReference>
<dbReference type="InterPro" id="IPR029028">
    <property type="entry name" value="Alpha/beta_knot_MTases"/>
</dbReference>
<name>U5NCU6_9MOLU</name>
<dbReference type="Proteomes" id="UP000017119">
    <property type="component" value="Chromosome"/>
</dbReference>
<dbReference type="CDD" id="cd18103">
    <property type="entry name" value="SpoU-like_RlmB"/>
    <property type="match status" value="1"/>
</dbReference>
<dbReference type="OrthoDB" id="9794400at2"/>
<gene>
    <name evidence="4" type="ORF">PRV_02595</name>
</gene>
<reference evidence="4 5" key="1">
    <citation type="journal article" date="2013" name="Genome Announc.">
        <title>Genome Sequence of Mycoplasma parvum (Formerly Eperythrozoon parvum), a Diminutive Hemoplasma of the Pig.</title>
        <authorList>
            <person name="do Nascimento N.C."/>
            <person name="Dos Santos A.P."/>
            <person name="Chu Y."/>
            <person name="Guimaraes A.M."/>
            <person name="Pagliaro A."/>
            <person name="Messick J.B."/>
        </authorList>
    </citation>
    <scope>NUCLEOTIDE SEQUENCE [LARGE SCALE GENOMIC DNA]</scope>
    <source>
        <strain evidence="4 5">Indiana</strain>
    </source>
</reference>
<evidence type="ECO:0000256" key="1">
    <source>
        <dbReference type="ARBA" id="ARBA00022603"/>
    </source>
</evidence>
<dbReference type="InterPro" id="IPR029026">
    <property type="entry name" value="tRNA_m1G_MTases_N"/>
</dbReference>
<dbReference type="InterPro" id="IPR004441">
    <property type="entry name" value="rRNA_MeTrfase_TrmH"/>
</dbReference>
<dbReference type="SUPFAM" id="SSF75217">
    <property type="entry name" value="alpha/beta knot"/>
    <property type="match status" value="1"/>
</dbReference>
<dbReference type="NCBIfam" id="TIGR00186">
    <property type="entry name" value="rRNA_methyl_3"/>
    <property type="match status" value="1"/>
</dbReference>
<evidence type="ECO:0000313" key="5">
    <source>
        <dbReference type="Proteomes" id="UP000017119"/>
    </source>
</evidence>
<sequence>MINLKKQLMLNGKKSVLEILKDNSLRKLIQHIYLTNNQTNLISMCKSLNIPYSIQNPAWLKALKKEFDSKYSNVFAVLNSKPQLSFEEFKKILLIKEKTPNLLLMVERIQDPYNFGAIIRTCLAAGINYLIYSSSNNTKLNNIVLKTSQGYALKMQLIQVKDLSKALQELKKLNFLSYAASLREPSKNYFSMKFHDRTIIVLGNEGFGISPKLEEHIDYRIKIPMHNNIESLNVSVANGILIYEVLRQQTLKK</sequence>
<dbReference type="AlphaFoldDB" id="U5NCU6"/>
<dbReference type="GO" id="GO:0003723">
    <property type="term" value="F:RNA binding"/>
    <property type="evidence" value="ECO:0007669"/>
    <property type="project" value="InterPro"/>
</dbReference>
<keyword evidence="5" id="KW-1185">Reference proteome</keyword>
<dbReference type="GO" id="GO:0032259">
    <property type="term" value="P:methylation"/>
    <property type="evidence" value="ECO:0007669"/>
    <property type="project" value="UniProtKB-KW"/>
</dbReference>
<keyword evidence="1 4" id="KW-0489">Methyltransferase</keyword>
<dbReference type="GO" id="GO:0006396">
    <property type="term" value="P:RNA processing"/>
    <property type="evidence" value="ECO:0007669"/>
    <property type="project" value="InterPro"/>
</dbReference>